<reference evidence="1 2" key="1">
    <citation type="submission" date="2015-10" db="EMBL/GenBank/DDBJ databases">
        <title>Metagenome-Assembled Genomes uncover a global brackish microbiome.</title>
        <authorList>
            <person name="Hugerth L.W."/>
            <person name="Larsson J."/>
            <person name="Alneberg J."/>
            <person name="Lindh M.V."/>
            <person name="Legrand C."/>
            <person name="Pinhassi J."/>
            <person name="Andersson A.F."/>
        </authorList>
    </citation>
    <scope>NUCLEOTIDE SEQUENCE [LARGE SCALE GENOMIC DNA]</scope>
    <source>
        <strain evidence="1">BACL26 MAG-121220-bin70</strain>
    </source>
</reference>
<evidence type="ECO:0000313" key="1">
    <source>
        <dbReference type="EMBL" id="KRO95149.1"/>
    </source>
</evidence>
<dbReference type="Gene3D" id="3.40.50.720">
    <property type="entry name" value="NAD(P)-binding Rossmann-like Domain"/>
    <property type="match status" value="1"/>
</dbReference>
<sequence>MTHSIIAGATGLVGNSILSQLAARGDRPIALARRQIDDLPANAEMLQIDFKQFLINGELPYCHHLYLCLGTTIKTAGSREAFKIVDFEYSFAVAKKAVEAGARGLSLVSSVGANANSKNFYLRTKGQLEEAIKSLGFSSVNIYRPGLLIGHRQEKRSAEKAGQFFSKFVDPLLLGGLSQYRSIDANLLAGTMIENANKGDGVNHFHFRNFNTSS</sequence>
<gene>
    <name evidence="1" type="ORF">ABS24_06195</name>
</gene>
<proteinExistence type="predicted"/>
<dbReference type="AlphaFoldDB" id="A0A0R2UDP6"/>
<dbReference type="SUPFAM" id="SSF51735">
    <property type="entry name" value="NAD(P)-binding Rossmann-fold domains"/>
    <property type="match status" value="1"/>
</dbReference>
<dbReference type="PANTHER" id="PTHR14097">
    <property type="entry name" value="OXIDOREDUCTASE HTATIP2"/>
    <property type="match status" value="1"/>
</dbReference>
<comment type="caution">
    <text evidence="1">The sequence shown here is derived from an EMBL/GenBank/DDBJ whole genome shotgun (WGS) entry which is preliminary data.</text>
</comment>
<protein>
    <recommendedName>
        <fullName evidence="3">NAD-dependent epimerase/dehydratase domain-containing protein</fullName>
    </recommendedName>
</protein>
<accession>A0A0R2UDP6</accession>
<organism evidence="1 2">
    <name type="scientific">SAR92 bacterium BACL26 MAG-121220-bin70</name>
    <dbReference type="NCBI Taxonomy" id="1655626"/>
    <lineage>
        <taxon>Bacteria</taxon>
        <taxon>Pseudomonadati</taxon>
        <taxon>Pseudomonadota</taxon>
        <taxon>Gammaproteobacteria</taxon>
        <taxon>Cellvibrionales</taxon>
        <taxon>Porticoccaceae</taxon>
        <taxon>SAR92 clade</taxon>
    </lineage>
</organism>
<dbReference type="Proteomes" id="UP000051213">
    <property type="component" value="Unassembled WGS sequence"/>
</dbReference>
<evidence type="ECO:0008006" key="3">
    <source>
        <dbReference type="Google" id="ProtNLM"/>
    </source>
</evidence>
<name>A0A0R2UDP6_9GAMM</name>
<evidence type="ECO:0000313" key="2">
    <source>
        <dbReference type="Proteomes" id="UP000051213"/>
    </source>
</evidence>
<dbReference type="InterPro" id="IPR036291">
    <property type="entry name" value="NAD(P)-bd_dom_sf"/>
</dbReference>
<dbReference type="EMBL" id="LICA01000104">
    <property type="protein sequence ID" value="KRO95149.1"/>
    <property type="molecule type" value="Genomic_DNA"/>
</dbReference>
<dbReference type="PANTHER" id="PTHR14097:SF7">
    <property type="entry name" value="OXIDOREDUCTASE HTATIP2"/>
    <property type="match status" value="1"/>
</dbReference>